<accession>A0A4P9WWB0</accession>
<sequence length="178" mass="19104">MPSADAERPSPHGHGRSVVLAMPDALVPARRWPFSGLIWPRDGRSRSRGTGESSVKKKQDPEPEARSLKPKPSLPPDGRAVTRRCSPDDAHRWPHRDEAVAHGPWFARRVGRARAHAAGDRLASGHDPNGRRHEAIKRVEHPAAAPPLAAPPPTATGGRSRAAGSTHHPVGGRHHASG</sequence>
<feature type="region of interest" description="Disordered" evidence="1">
    <location>
        <begin position="116"/>
        <end position="178"/>
    </location>
</feature>
<name>A0A4P9WWB0_9FUNG</name>
<feature type="compositionally biased region" description="Basic and acidic residues" evidence="1">
    <location>
        <begin position="85"/>
        <end position="100"/>
    </location>
</feature>
<reference evidence="3" key="1">
    <citation type="journal article" date="2018" name="Nat. Microbiol.">
        <title>Leveraging single-cell genomics to expand the fungal tree of life.</title>
        <authorList>
            <person name="Ahrendt S.R."/>
            <person name="Quandt C.A."/>
            <person name="Ciobanu D."/>
            <person name="Clum A."/>
            <person name="Salamov A."/>
            <person name="Andreopoulos B."/>
            <person name="Cheng J.F."/>
            <person name="Woyke T."/>
            <person name="Pelin A."/>
            <person name="Henrissat B."/>
            <person name="Reynolds N.K."/>
            <person name="Benny G.L."/>
            <person name="Smith M.E."/>
            <person name="James T.Y."/>
            <person name="Grigoriev I.V."/>
        </authorList>
    </citation>
    <scope>NUCLEOTIDE SEQUENCE [LARGE SCALE GENOMIC DNA]</scope>
    <source>
        <strain evidence="3">ATCC 52028</strain>
    </source>
</reference>
<feature type="compositionally biased region" description="Basic and acidic residues" evidence="1">
    <location>
        <begin position="128"/>
        <end position="141"/>
    </location>
</feature>
<feature type="compositionally biased region" description="Basic and acidic residues" evidence="1">
    <location>
        <begin position="54"/>
        <end position="67"/>
    </location>
</feature>
<feature type="compositionally biased region" description="Pro residues" evidence="1">
    <location>
        <begin position="144"/>
        <end position="154"/>
    </location>
</feature>
<protein>
    <submittedName>
        <fullName evidence="2">Uncharacterized protein</fullName>
    </submittedName>
</protein>
<evidence type="ECO:0000313" key="3">
    <source>
        <dbReference type="Proteomes" id="UP000268535"/>
    </source>
</evidence>
<feature type="region of interest" description="Disordered" evidence="1">
    <location>
        <begin position="36"/>
        <end position="103"/>
    </location>
</feature>
<dbReference type="AlphaFoldDB" id="A0A4P9WWB0"/>
<evidence type="ECO:0000313" key="2">
    <source>
        <dbReference type="EMBL" id="RKO97711.1"/>
    </source>
</evidence>
<dbReference type="EMBL" id="ML009186">
    <property type="protein sequence ID" value="RKO97711.1"/>
    <property type="molecule type" value="Genomic_DNA"/>
</dbReference>
<dbReference type="Proteomes" id="UP000268535">
    <property type="component" value="Unassembled WGS sequence"/>
</dbReference>
<evidence type="ECO:0000256" key="1">
    <source>
        <dbReference type="SAM" id="MobiDB-lite"/>
    </source>
</evidence>
<proteinExistence type="predicted"/>
<gene>
    <name evidence="2" type="ORF">CAUPRSCDRAFT_10632</name>
</gene>
<organism evidence="2 3">
    <name type="scientific">Caulochytrium protostelioides</name>
    <dbReference type="NCBI Taxonomy" id="1555241"/>
    <lineage>
        <taxon>Eukaryota</taxon>
        <taxon>Fungi</taxon>
        <taxon>Fungi incertae sedis</taxon>
        <taxon>Chytridiomycota</taxon>
        <taxon>Chytridiomycota incertae sedis</taxon>
        <taxon>Chytridiomycetes</taxon>
        <taxon>Caulochytriales</taxon>
        <taxon>Caulochytriaceae</taxon>
        <taxon>Caulochytrium</taxon>
    </lineage>
</organism>